<protein>
    <recommendedName>
        <fullName evidence="10">Glycoside hydrolase family 5 domain-containing protein</fullName>
    </recommendedName>
</protein>
<keyword evidence="12" id="KW-1185">Reference proteome</keyword>
<dbReference type="EMBL" id="JBGBPQ010000004">
    <property type="protein sequence ID" value="KAL1524913.1"/>
    <property type="molecule type" value="Genomic_DNA"/>
</dbReference>
<feature type="compositionally biased region" description="Pro residues" evidence="7">
    <location>
        <begin position="583"/>
        <end position="605"/>
    </location>
</feature>
<dbReference type="InterPro" id="IPR001547">
    <property type="entry name" value="Glyco_hydro_5"/>
</dbReference>
<keyword evidence="8" id="KW-0472">Membrane</keyword>
<evidence type="ECO:0000313" key="11">
    <source>
        <dbReference type="EMBL" id="KAL1524913.1"/>
    </source>
</evidence>
<proteinExistence type="inferred from homology"/>
<keyword evidence="3" id="KW-0136">Cellulose degradation</keyword>
<dbReference type="GO" id="GO:0004553">
    <property type="term" value="F:hydrolase activity, hydrolyzing O-glycosyl compounds"/>
    <property type="evidence" value="ECO:0007669"/>
    <property type="project" value="InterPro"/>
</dbReference>
<keyword evidence="9" id="KW-0732">Signal</keyword>
<keyword evidence="4" id="KW-0119">Carbohydrate metabolism</keyword>
<sequence length="740" mass="81779">MKYALLLALALPLAGGDLLSELLAIDRPERLSPRVVTYSCLEWCHWDWSLNCLNPLCERCERCATFLRPRPPPAPPATPIFELPSYYFPQIDFEVVGGNLHANGVLFHMKGISWEGAQSGVSQPPGGLDTHPLEFYMRRLASHHFNTLRITFNHESVLMNEEVNSGWGFTYAPELHDKHTRFLEMIARVARAAARRGIFVVLAAMQLQKDPLPKADPALGLWSSSSFSEERVKQSWTKLARALCAVPNVIGVDLMHEPYRAVWGYPGAAGAALNWNLAAQRLGDHVLSECARWLVFVQGVGGWPGAYQQPSSMQAFYGENLYGAAAAPVVLKDPRKLVYSPHVYGPKVYSMEYFRARDWEKGVQSVWERNWGFVKRIHSSAVVVNMMGSGDNGNDEEWRELMVEYAKTMGFGIFYFRLNPPWSKDDRNGGIFEADWTSANKYRESAALAQFQGTSIAMLTPPAPPHPQPPPLTPPPTPPSLPPTPPPHPPPPPAPPPHPPPRLPPPPPLPMRPDWECVGGRHRVGGGHNCFFLKSLEACEAAYVVREVLDDLSKAKLRDEPRPCEWDPHAAACAVRPTRCREAPPPPLAAAPTPPPPPPPPPPPHAAAILLDGGLASPPPPPPAWADYVSAAGGRAWRLFTLNPAGVLVAAVALLSLLVLGVWGACCYEAHDHLRLQRKFLRKGKPLPVQDWEYEEERVTRLHASRQWRGRAADEEEGSDDAAPLALAARPAVQKARRGR</sequence>
<keyword evidence="8" id="KW-1133">Transmembrane helix</keyword>
<keyword evidence="6" id="KW-0624">Polysaccharide degradation</keyword>
<feature type="domain" description="Glycoside hydrolase family 5" evidence="10">
    <location>
        <begin position="135"/>
        <end position="419"/>
    </location>
</feature>
<feature type="compositionally biased region" description="Low complexity" evidence="7">
    <location>
        <begin position="721"/>
        <end position="732"/>
    </location>
</feature>
<gene>
    <name evidence="11" type="ORF">AB1Y20_019791</name>
</gene>
<comment type="caution">
    <text evidence="11">The sequence shown here is derived from an EMBL/GenBank/DDBJ whole genome shotgun (WGS) entry which is preliminary data.</text>
</comment>
<comment type="similarity">
    <text evidence="1">Belongs to the glycosyl hydrolase 5 (cellulase A) family.</text>
</comment>
<dbReference type="Pfam" id="PF00150">
    <property type="entry name" value="Cellulase"/>
    <property type="match status" value="1"/>
</dbReference>
<evidence type="ECO:0000256" key="9">
    <source>
        <dbReference type="SAM" id="SignalP"/>
    </source>
</evidence>
<feature type="region of interest" description="Disordered" evidence="7">
    <location>
        <begin position="704"/>
        <end position="740"/>
    </location>
</feature>
<keyword evidence="8" id="KW-0812">Transmembrane</keyword>
<dbReference type="PANTHER" id="PTHR35923:SF2">
    <property type="entry name" value="ENDOGLUCANASE"/>
    <property type="match status" value="1"/>
</dbReference>
<keyword evidence="5" id="KW-0326">Glycosidase</keyword>
<evidence type="ECO:0000256" key="8">
    <source>
        <dbReference type="SAM" id="Phobius"/>
    </source>
</evidence>
<dbReference type="PANTHER" id="PTHR35923">
    <property type="entry name" value="MAJOR EXTRACELLULAR ENDOGLUCANASE"/>
    <property type="match status" value="1"/>
</dbReference>
<evidence type="ECO:0000256" key="1">
    <source>
        <dbReference type="ARBA" id="ARBA00005641"/>
    </source>
</evidence>
<evidence type="ECO:0000256" key="7">
    <source>
        <dbReference type="SAM" id="MobiDB-lite"/>
    </source>
</evidence>
<feature type="compositionally biased region" description="Pro residues" evidence="7">
    <location>
        <begin position="461"/>
        <end position="507"/>
    </location>
</feature>
<organism evidence="11 12">
    <name type="scientific">Prymnesium parvum</name>
    <name type="common">Toxic golden alga</name>
    <dbReference type="NCBI Taxonomy" id="97485"/>
    <lineage>
        <taxon>Eukaryota</taxon>
        <taxon>Haptista</taxon>
        <taxon>Haptophyta</taxon>
        <taxon>Prymnesiophyceae</taxon>
        <taxon>Prymnesiales</taxon>
        <taxon>Prymnesiaceae</taxon>
        <taxon>Prymnesium</taxon>
    </lineage>
</organism>
<evidence type="ECO:0000256" key="5">
    <source>
        <dbReference type="ARBA" id="ARBA00023295"/>
    </source>
</evidence>
<dbReference type="AlphaFoldDB" id="A0AB34JS09"/>
<evidence type="ECO:0000256" key="3">
    <source>
        <dbReference type="ARBA" id="ARBA00023001"/>
    </source>
</evidence>
<dbReference type="Proteomes" id="UP001515480">
    <property type="component" value="Unassembled WGS sequence"/>
</dbReference>
<evidence type="ECO:0000256" key="4">
    <source>
        <dbReference type="ARBA" id="ARBA00023277"/>
    </source>
</evidence>
<reference evidence="11 12" key="1">
    <citation type="journal article" date="2024" name="Science">
        <title>Giant polyketide synthase enzymes in the biosynthesis of giant marine polyether toxins.</title>
        <authorList>
            <person name="Fallon T.R."/>
            <person name="Shende V.V."/>
            <person name="Wierzbicki I.H."/>
            <person name="Pendleton A.L."/>
            <person name="Watervoot N.F."/>
            <person name="Auber R.P."/>
            <person name="Gonzalez D.J."/>
            <person name="Wisecaver J.H."/>
            <person name="Moore B.S."/>
        </authorList>
    </citation>
    <scope>NUCLEOTIDE SEQUENCE [LARGE SCALE GENOMIC DNA]</scope>
    <source>
        <strain evidence="11 12">12B1</strain>
    </source>
</reference>
<keyword evidence="2" id="KW-0378">Hydrolase</keyword>
<accession>A0AB34JS09</accession>
<feature type="chain" id="PRO_5044298775" description="Glycoside hydrolase family 5 domain-containing protein" evidence="9">
    <location>
        <begin position="17"/>
        <end position="740"/>
    </location>
</feature>
<dbReference type="PRINTS" id="PR01217">
    <property type="entry name" value="PRICHEXTENSN"/>
</dbReference>
<dbReference type="GO" id="GO:0030245">
    <property type="term" value="P:cellulose catabolic process"/>
    <property type="evidence" value="ECO:0007669"/>
    <property type="project" value="UniProtKB-KW"/>
</dbReference>
<evidence type="ECO:0000313" key="12">
    <source>
        <dbReference type="Proteomes" id="UP001515480"/>
    </source>
</evidence>
<name>A0AB34JS09_PRYPA</name>
<evidence type="ECO:0000256" key="2">
    <source>
        <dbReference type="ARBA" id="ARBA00022801"/>
    </source>
</evidence>
<dbReference type="InterPro" id="IPR017853">
    <property type="entry name" value="GH"/>
</dbReference>
<evidence type="ECO:0000259" key="10">
    <source>
        <dbReference type="Pfam" id="PF00150"/>
    </source>
</evidence>
<feature type="region of interest" description="Disordered" evidence="7">
    <location>
        <begin position="582"/>
        <end position="613"/>
    </location>
</feature>
<dbReference type="SUPFAM" id="SSF51445">
    <property type="entry name" value="(Trans)glycosidases"/>
    <property type="match status" value="1"/>
</dbReference>
<feature type="signal peptide" evidence="9">
    <location>
        <begin position="1"/>
        <end position="16"/>
    </location>
</feature>
<feature type="region of interest" description="Disordered" evidence="7">
    <location>
        <begin position="457"/>
        <end position="507"/>
    </location>
</feature>
<dbReference type="Gene3D" id="3.20.20.80">
    <property type="entry name" value="Glycosidases"/>
    <property type="match status" value="1"/>
</dbReference>
<evidence type="ECO:0000256" key="6">
    <source>
        <dbReference type="ARBA" id="ARBA00023326"/>
    </source>
</evidence>
<feature type="transmembrane region" description="Helical" evidence="8">
    <location>
        <begin position="645"/>
        <end position="668"/>
    </location>
</feature>